<keyword evidence="2" id="KW-1185">Reference proteome</keyword>
<evidence type="ECO:0000313" key="2">
    <source>
        <dbReference type="Proteomes" id="UP000291144"/>
    </source>
</evidence>
<gene>
    <name evidence="1" type="ORF">E0H73_44580</name>
</gene>
<name>A0A4R0JF41_9ACTN</name>
<dbReference type="OrthoDB" id="501208at2"/>
<proteinExistence type="predicted"/>
<protein>
    <submittedName>
        <fullName evidence="1">Uncharacterized protein</fullName>
    </submittedName>
</protein>
<accession>A0A4R0JF41</accession>
<comment type="caution">
    <text evidence="1">The sequence shown here is derived from an EMBL/GenBank/DDBJ whole genome shotgun (WGS) entry which is preliminary data.</text>
</comment>
<dbReference type="AlphaFoldDB" id="A0A4R0JF41"/>
<dbReference type="EMBL" id="SJKB01000036">
    <property type="protein sequence ID" value="TCC45573.1"/>
    <property type="molecule type" value="Genomic_DNA"/>
</dbReference>
<dbReference type="Proteomes" id="UP000291144">
    <property type="component" value="Unassembled WGS sequence"/>
</dbReference>
<reference evidence="1 2" key="1">
    <citation type="submission" date="2019-02" db="EMBL/GenBank/DDBJ databases">
        <title>Kribbella capetownensis sp. nov. and Kribbella speibonae sp. nov., isolated from soil.</title>
        <authorList>
            <person name="Curtis S.M."/>
            <person name="Norton I."/>
            <person name="Everest G.J."/>
            <person name="Meyers P.R."/>
        </authorList>
    </citation>
    <scope>NUCLEOTIDE SEQUENCE [LARGE SCALE GENOMIC DNA]</scope>
    <source>
        <strain evidence="1 2">NRRL B-24813</strain>
    </source>
</reference>
<organism evidence="1 2">
    <name type="scientific">Kribbella pittospori</name>
    <dbReference type="NCBI Taxonomy" id="722689"/>
    <lineage>
        <taxon>Bacteria</taxon>
        <taxon>Bacillati</taxon>
        <taxon>Actinomycetota</taxon>
        <taxon>Actinomycetes</taxon>
        <taxon>Propionibacteriales</taxon>
        <taxon>Kribbellaceae</taxon>
        <taxon>Kribbella</taxon>
    </lineage>
</organism>
<evidence type="ECO:0000313" key="1">
    <source>
        <dbReference type="EMBL" id="TCC45573.1"/>
    </source>
</evidence>
<sequence>MLLALSRALEERPFEYLGQSPMTAPLVYASRLLPLPLRRRVYAFVTGSEGLPPRRLPEVELEQVAAWAVHQYPQRQYPAVVVGSSNGALTHLYAACGIPWLPQTWLVPVRRRWADPDDVRGALDFGVQHASPLLRNNATVGLHAMHDPNQDALSASQMAYFRIKWHALPPAYQHFLTHRLQPHAPIIVARDASTWPVTRVMDHHVFQFGAQGGMSPDQYQALPGALETNDEVAEAEWGFDDELLEHIRSYADKHEHPVVELRYRHPQDPAAAVADTYAAWLRRHDIEPNRLLVSSFIVLDPWQTIDTASVPYWTYFPTSQGAHALSDYLDGHTFDEIDIMLFSHGTRSRGLAEADCWQQLANRARRRGRLLGVERSAFPADFSTFARYTPALRRLPRGRRPQSPLSVETALLGLSESERISVRG</sequence>